<reference evidence="6" key="1">
    <citation type="submission" date="2020-02" db="EMBL/GenBank/DDBJ databases">
        <authorList>
            <person name="Chen W.-M."/>
        </authorList>
    </citation>
    <scope>NUCLEOTIDE SEQUENCE</scope>
    <source>
        <strain evidence="6">NBD-18</strain>
    </source>
</reference>
<dbReference type="GO" id="GO:0005576">
    <property type="term" value="C:extracellular region"/>
    <property type="evidence" value="ECO:0007669"/>
    <property type="project" value="TreeGrafter"/>
</dbReference>
<dbReference type="InterPro" id="IPR051455">
    <property type="entry name" value="Bact_solute-bind_prot3"/>
</dbReference>
<protein>
    <submittedName>
        <fullName evidence="6">ABC transporter substrate-binding protein</fullName>
    </submittedName>
</protein>
<dbReference type="PANTHER" id="PTHR30085:SF6">
    <property type="entry name" value="ABC TRANSPORTER GLUTAMINE-BINDING PROTEIN GLNH"/>
    <property type="match status" value="1"/>
</dbReference>
<keyword evidence="3" id="KW-0732">Signal</keyword>
<proteinExistence type="inferred from homology"/>
<dbReference type="GO" id="GO:0006865">
    <property type="term" value="P:amino acid transport"/>
    <property type="evidence" value="ECO:0007669"/>
    <property type="project" value="TreeGrafter"/>
</dbReference>
<gene>
    <name evidence="6" type="ORF">G3I67_12815</name>
</gene>
<dbReference type="SMART" id="SM00062">
    <property type="entry name" value="PBPb"/>
    <property type="match status" value="1"/>
</dbReference>
<evidence type="ECO:0000256" key="1">
    <source>
        <dbReference type="ARBA" id="ARBA00010333"/>
    </source>
</evidence>
<evidence type="ECO:0000256" key="2">
    <source>
        <dbReference type="ARBA" id="ARBA00022448"/>
    </source>
</evidence>
<dbReference type="EMBL" id="JAAGRN010000009">
    <property type="protein sequence ID" value="NDY84111.1"/>
    <property type="molecule type" value="Genomic_DNA"/>
</dbReference>
<evidence type="ECO:0000259" key="5">
    <source>
        <dbReference type="SMART" id="SM00062"/>
    </source>
</evidence>
<comment type="similarity">
    <text evidence="1 4">Belongs to the bacterial solute-binding protein 3 family.</text>
</comment>
<dbReference type="AlphaFoldDB" id="A0A6B2R1B7"/>
<evidence type="ECO:0000256" key="3">
    <source>
        <dbReference type="ARBA" id="ARBA00022729"/>
    </source>
</evidence>
<dbReference type="CDD" id="cd13689">
    <property type="entry name" value="PBP2_BsGlnH"/>
    <property type="match status" value="1"/>
</dbReference>
<feature type="domain" description="Solute-binding protein family 3/N-terminal" evidence="5">
    <location>
        <begin position="24"/>
        <end position="244"/>
    </location>
</feature>
<organism evidence="6">
    <name type="scientific">Sheuella amnicola</name>
    <dbReference type="NCBI Taxonomy" id="2707330"/>
    <lineage>
        <taxon>Bacteria</taxon>
        <taxon>Pseudomonadati</taxon>
        <taxon>Pseudomonadota</taxon>
        <taxon>Betaproteobacteria</taxon>
        <taxon>Burkholderiales</taxon>
        <taxon>Alcaligenaceae</taxon>
        <taxon>Sheuella</taxon>
    </lineage>
</organism>
<dbReference type="GO" id="GO:0030288">
    <property type="term" value="C:outer membrane-bounded periplasmic space"/>
    <property type="evidence" value="ECO:0007669"/>
    <property type="project" value="TreeGrafter"/>
</dbReference>
<name>A0A6B2R1B7_9BURK</name>
<dbReference type="Gene3D" id="3.40.190.10">
    <property type="entry name" value="Periplasmic binding protein-like II"/>
    <property type="match status" value="2"/>
</dbReference>
<dbReference type="InterPro" id="IPR018313">
    <property type="entry name" value="SBP_3_CS"/>
</dbReference>
<evidence type="ECO:0000313" key="6">
    <source>
        <dbReference type="EMBL" id="NDY84111.1"/>
    </source>
</evidence>
<comment type="caution">
    <text evidence="6">The sequence shown here is derived from an EMBL/GenBank/DDBJ whole genome shotgun (WGS) entry which is preliminary data.</text>
</comment>
<dbReference type="Pfam" id="PF00497">
    <property type="entry name" value="SBP_bac_3"/>
    <property type="match status" value="1"/>
</dbReference>
<dbReference type="SUPFAM" id="SSF53850">
    <property type="entry name" value="Periplasmic binding protein-like II"/>
    <property type="match status" value="1"/>
</dbReference>
<dbReference type="InterPro" id="IPR001638">
    <property type="entry name" value="Solute-binding_3/MltF_N"/>
</dbReference>
<sequence>MVGGLLLTAHASADQLADMKARGTLVCGTLTTTEPLGFQDPQTRQIVGFDVDMCNAIAKRLGLKMEHKGLSVEARIPELSLGRVDLVSAALGYTKERAQQVDFTASHYQVPIRVMVKKASNINNFAQLEGKRVSAVKSATTEIFARRGLPKTEIVSFQDGPAAFLAFMQGKVDGFSTSETAGMRYLAETQGQGAYINDSLAWEPTALGVKKNEPALLAAVNNALEGMEKDGEIDAIWNKWYGPNTKFAFKREKKLTPIQTFAQ</sequence>
<dbReference type="PROSITE" id="PS01039">
    <property type="entry name" value="SBP_BACTERIAL_3"/>
    <property type="match status" value="1"/>
</dbReference>
<evidence type="ECO:0000256" key="4">
    <source>
        <dbReference type="RuleBase" id="RU003744"/>
    </source>
</evidence>
<accession>A0A6B2R1B7</accession>
<keyword evidence="2" id="KW-0813">Transport</keyword>
<dbReference type="PANTHER" id="PTHR30085">
    <property type="entry name" value="AMINO ACID ABC TRANSPORTER PERMEASE"/>
    <property type="match status" value="1"/>
</dbReference>